<name>A0ABQ9Y8T5_9EUKA</name>
<dbReference type="Proteomes" id="UP001281761">
    <property type="component" value="Unassembled WGS sequence"/>
</dbReference>
<accession>A0ABQ9Y8T5</accession>
<comment type="caution">
    <text evidence="2">The sequence shown here is derived from an EMBL/GenBank/DDBJ whole genome shotgun (WGS) entry which is preliminary data.</text>
</comment>
<evidence type="ECO:0000313" key="3">
    <source>
        <dbReference type="Proteomes" id="UP001281761"/>
    </source>
</evidence>
<organism evidence="2 3">
    <name type="scientific">Blattamonas nauphoetae</name>
    <dbReference type="NCBI Taxonomy" id="2049346"/>
    <lineage>
        <taxon>Eukaryota</taxon>
        <taxon>Metamonada</taxon>
        <taxon>Preaxostyla</taxon>
        <taxon>Oxymonadida</taxon>
        <taxon>Blattamonas</taxon>
    </lineage>
</organism>
<dbReference type="SUPFAM" id="SSF52047">
    <property type="entry name" value="RNI-like"/>
    <property type="match status" value="3"/>
</dbReference>
<evidence type="ECO:0000256" key="1">
    <source>
        <dbReference type="SAM" id="Coils"/>
    </source>
</evidence>
<dbReference type="PANTHER" id="PTHR13318:SF95">
    <property type="entry name" value="F-BOX PROTEIN YLR352W"/>
    <property type="match status" value="1"/>
</dbReference>
<reference evidence="2 3" key="1">
    <citation type="journal article" date="2022" name="bioRxiv">
        <title>Genomics of Preaxostyla Flagellates Illuminates Evolutionary Transitions and the Path Towards Mitochondrial Loss.</title>
        <authorList>
            <person name="Novak L.V.F."/>
            <person name="Treitli S.C."/>
            <person name="Pyrih J."/>
            <person name="Halakuc P."/>
            <person name="Pipaliya S.V."/>
            <person name="Vacek V."/>
            <person name="Brzon O."/>
            <person name="Soukal P."/>
            <person name="Eme L."/>
            <person name="Dacks J.B."/>
            <person name="Karnkowska A."/>
            <person name="Elias M."/>
            <person name="Hampl V."/>
        </authorList>
    </citation>
    <scope>NUCLEOTIDE SEQUENCE [LARGE SCALE GENOMIC DNA]</scope>
    <source>
        <strain evidence="2">NAU3</strain>
        <tissue evidence="2">Gut</tissue>
    </source>
</reference>
<dbReference type="InterPro" id="IPR032675">
    <property type="entry name" value="LRR_dom_sf"/>
</dbReference>
<protein>
    <submittedName>
        <fullName evidence="2">Uncharacterized protein</fullName>
    </submittedName>
</protein>
<dbReference type="EMBL" id="JARBJD010000024">
    <property type="protein sequence ID" value="KAK2960177.1"/>
    <property type="molecule type" value="Genomic_DNA"/>
</dbReference>
<sequence length="1223" mass="136107">MMDNSNSTKIVRIQPKSDPIFIPFVHDDGSGHAVLHLGQLEFEMRPILILPSLYQNIPYFHPELTTLGLTGSPLDDLSFLHSLPNLVHLTLSGTNCSISRGTVPDFAERSPFDDLETIFQELPEDRPVQKIGQKFHQKSIDLFSESPDDDEIPEFAFSSSSSNPLPSGVKSGWDRVAYLLYSSPAIYTNLNSLKLPEELQIVRLTTEQSQTSREMITILDFVENAISARSSPPQQVLSRLLIALAENEPERMIPPSHKEPTPEIDNGIGKFTFLHFVPFLPSSFTTPEAISSPHCLKSNVTTLELSTMSFGDDLTLLPSLFPHLVSLTFTMCQFQPFVLLPTFSSLRTITFSECTFDLISLDAPTLQSITIDRCACDTVSIQSLLQHAPTLSHLSVSSMPNLTSLVLYAELNNLSSLASLQLSNLQNLSEFIFTATNLESLLITRCPRLSIKTLQPTVARQTHLRSLTLSGVLNKDHANSGEVVTDNQLFWEKSAGKVSSEAEHANLIVHPTLTSLDLSYSSLDFQLSLETPNLETLILDGCNTLDDMLLNRILNRQSKPLTRLKSLSACSCTSLCAPTISDLPTLSRVSFARSKNLKTVLIDAPNLTWLCLTGCLLFQHFGFLRAPRLVSLDLPRFPSQPNQVVDGKCEVVTIDNTSHNRFENSEQTYNLEHWQTEWMAARKDELEADVRKTTSFRSSAVSKERMRILPFLTSHLTSLALFQPSSLSFLTILEQDTTPCPNLMKLTLESDRLDTRQFALIPSFAPLLTQLFVSSSVLTEAVLSNLPNLDRVGLVRCRNLEVVRIVETGDGNILSGLFLEESPKVKSIEIVSASPRQVGVQFDANKFLDLKLSEFKNLEKLVVHSPLLRTVIASNSPLLSQVDIRNGMAEGANIHFPLTTLSLSSSRPVITIDPCPELQTLQLLSGLTVDELMIGKLMEDVGWSDGSTEGGQDTIRTLTLSGSRSLNFTKPNIIPHSLTLLELDSIASLTTQSLNELLSSLSTGTSLKTLRLSNLSQIEEITTIPQSLEELEVRFCGKLERLWVDRSELRVLRLRGLGGSKTSDIRVQGETLQEKLAKKRSQFEELQKRMSKNRKNDEMDEEERKAELDLVLSHNRSEVGEKRFKLEQPAAHDSLRVPRSLTTMSLTKVGWINTAVLSHLVNNLPSLHKLQLDSLPKRRGVLSKTVGDVVIGQIEIPTAVPLLREQFPSIQKINDVELSKMEM</sequence>
<evidence type="ECO:0000313" key="2">
    <source>
        <dbReference type="EMBL" id="KAK2960177.1"/>
    </source>
</evidence>
<feature type="coiled-coil region" evidence="1">
    <location>
        <begin position="1069"/>
        <end position="1096"/>
    </location>
</feature>
<keyword evidence="1" id="KW-0175">Coiled coil</keyword>
<keyword evidence="3" id="KW-1185">Reference proteome</keyword>
<proteinExistence type="predicted"/>
<dbReference type="PANTHER" id="PTHR13318">
    <property type="entry name" value="PARTNER OF PAIRED, ISOFORM B-RELATED"/>
    <property type="match status" value="1"/>
</dbReference>
<dbReference type="Gene3D" id="3.80.10.10">
    <property type="entry name" value="Ribonuclease Inhibitor"/>
    <property type="match status" value="3"/>
</dbReference>
<gene>
    <name evidence="2" type="ORF">BLNAU_4730</name>
</gene>